<accession>A0AAV4P8U7</accession>
<dbReference type="Proteomes" id="UP001054945">
    <property type="component" value="Unassembled WGS sequence"/>
</dbReference>
<comment type="caution">
    <text evidence="1">The sequence shown here is derived from an EMBL/GenBank/DDBJ whole genome shotgun (WGS) entry which is preliminary data.</text>
</comment>
<evidence type="ECO:0008006" key="3">
    <source>
        <dbReference type="Google" id="ProtNLM"/>
    </source>
</evidence>
<proteinExistence type="predicted"/>
<dbReference type="AlphaFoldDB" id="A0AAV4P8U7"/>
<protein>
    <recommendedName>
        <fullName evidence="3">Methyltransferase</fullName>
    </recommendedName>
</protein>
<evidence type="ECO:0000313" key="2">
    <source>
        <dbReference type="Proteomes" id="UP001054945"/>
    </source>
</evidence>
<organism evidence="1 2">
    <name type="scientific">Caerostris extrusa</name>
    <name type="common">Bark spider</name>
    <name type="synonym">Caerostris bankana</name>
    <dbReference type="NCBI Taxonomy" id="172846"/>
    <lineage>
        <taxon>Eukaryota</taxon>
        <taxon>Metazoa</taxon>
        <taxon>Ecdysozoa</taxon>
        <taxon>Arthropoda</taxon>
        <taxon>Chelicerata</taxon>
        <taxon>Arachnida</taxon>
        <taxon>Araneae</taxon>
        <taxon>Araneomorphae</taxon>
        <taxon>Entelegynae</taxon>
        <taxon>Araneoidea</taxon>
        <taxon>Araneidae</taxon>
        <taxon>Caerostris</taxon>
    </lineage>
</organism>
<name>A0AAV4P8U7_CAEEX</name>
<gene>
    <name evidence="1" type="ORF">CEXT_208631</name>
</gene>
<reference evidence="1 2" key="1">
    <citation type="submission" date="2021-06" db="EMBL/GenBank/DDBJ databases">
        <title>Caerostris extrusa draft genome.</title>
        <authorList>
            <person name="Kono N."/>
            <person name="Arakawa K."/>
        </authorList>
    </citation>
    <scope>NUCLEOTIDE SEQUENCE [LARGE SCALE GENOMIC DNA]</scope>
</reference>
<evidence type="ECO:0000313" key="1">
    <source>
        <dbReference type="EMBL" id="GIX92420.1"/>
    </source>
</evidence>
<dbReference type="EMBL" id="BPLR01004124">
    <property type="protein sequence ID" value="GIX92420.1"/>
    <property type="molecule type" value="Genomic_DNA"/>
</dbReference>
<keyword evidence="2" id="KW-1185">Reference proteome</keyword>
<sequence length="86" mass="9656">MRTPLEWCWDATQPEDVDGFESCGTGQTKCMHPGQSLASTGPYWHDHPLWGIVMNIDIYNKKAAQNECYLTADMGCATGRILTMMK</sequence>